<feature type="compositionally biased region" description="Low complexity" evidence="1">
    <location>
        <begin position="131"/>
        <end position="145"/>
    </location>
</feature>
<protein>
    <recommendedName>
        <fullName evidence="2">RNase H type-1 domain-containing protein</fullName>
    </recommendedName>
</protein>
<keyword evidence="4" id="KW-1185">Reference proteome</keyword>
<dbReference type="InterPro" id="IPR052929">
    <property type="entry name" value="RNase_H-like_EbsB-rel"/>
</dbReference>
<feature type="compositionally biased region" description="Polar residues" evidence="1">
    <location>
        <begin position="117"/>
        <end position="130"/>
    </location>
</feature>
<organism evidence="3 4">
    <name type="scientific">Citrus x changshan-huyou</name>
    <dbReference type="NCBI Taxonomy" id="2935761"/>
    <lineage>
        <taxon>Eukaryota</taxon>
        <taxon>Viridiplantae</taxon>
        <taxon>Streptophyta</taxon>
        <taxon>Embryophyta</taxon>
        <taxon>Tracheophyta</taxon>
        <taxon>Spermatophyta</taxon>
        <taxon>Magnoliopsida</taxon>
        <taxon>eudicotyledons</taxon>
        <taxon>Gunneridae</taxon>
        <taxon>Pentapetalae</taxon>
        <taxon>rosids</taxon>
        <taxon>malvids</taxon>
        <taxon>Sapindales</taxon>
        <taxon>Rutaceae</taxon>
        <taxon>Aurantioideae</taxon>
        <taxon>Citrus</taxon>
    </lineage>
</organism>
<dbReference type="PANTHER" id="PTHR47074">
    <property type="entry name" value="BNAC02G40300D PROTEIN"/>
    <property type="match status" value="1"/>
</dbReference>
<evidence type="ECO:0000259" key="2">
    <source>
        <dbReference type="Pfam" id="PF13456"/>
    </source>
</evidence>
<dbReference type="GO" id="GO:0003676">
    <property type="term" value="F:nucleic acid binding"/>
    <property type="evidence" value="ECO:0007669"/>
    <property type="project" value="InterPro"/>
</dbReference>
<feature type="domain" description="RNase H type-1" evidence="2">
    <location>
        <begin position="303"/>
        <end position="402"/>
    </location>
</feature>
<dbReference type="InterPro" id="IPR002156">
    <property type="entry name" value="RNaseH_domain"/>
</dbReference>
<dbReference type="GO" id="GO:0004523">
    <property type="term" value="F:RNA-DNA hybrid ribonuclease activity"/>
    <property type="evidence" value="ECO:0007669"/>
    <property type="project" value="InterPro"/>
</dbReference>
<gene>
    <name evidence="3" type="ORF">WN944_029647</name>
</gene>
<dbReference type="EMBL" id="JBCGBO010000026">
    <property type="protein sequence ID" value="KAK9174610.1"/>
    <property type="molecule type" value="Genomic_DNA"/>
</dbReference>
<evidence type="ECO:0000313" key="4">
    <source>
        <dbReference type="Proteomes" id="UP001428341"/>
    </source>
</evidence>
<accession>A0AAP0Q7H7</accession>
<proteinExistence type="predicted"/>
<dbReference type="PANTHER" id="PTHR47074:SF48">
    <property type="entry name" value="POLYNUCLEOTIDYL TRANSFERASE, RIBONUCLEASE H-LIKE SUPERFAMILY PROTEIN"/>
    <property type="match status" value="1"/>
</dbReference>
<evidence type="ECO:0000256" key="1">
    <source>
        <dbReference type="SAM" id="MobiDB-lite"/>
    </source>
</evidence>
<reference evidence="3 4" key="1">
    <citation type="submission" date="2024-05" db="EMBL/GenBank/DDBJ databases">
        <title>Haplotype-resolved chromosome-level genome assembly of Huyou (Citrus changshanensis).</title>
        <authorList>
            <person name="Miao C."/>
            <person name="Chen W."/>
            <person name="Wu Y."/>
            <person name="Wang L."/>
            <person name="Zhao S."/>
            <person name="Grierson D."/>
            <person name="Xu C."/>
            <person name="Chen K."/>
        </authorList>
    </citation>
    <scope>NUCLEOTIDE SEQUENCE [LARGE SCALE GENOMIC DNA]</scope>
    <source>
        <strain evidence="3">01-14</strain>
        <tissue evidence="3">Leaf</tissue>
    </source>
</reference>
<dbReference type="Pfam" id="PF13456">
    <property type="entry name" value="RVT_3"/>
    <property type="match status" value="1"/>
</dbReference>
<dbReference type="Proteomes" id="UP001428341">
    <property type="component" value="Unassembled WGS sequence"/>
</dbReference>
<sequence>MVSRAFEGVEYLAYSRELTFITDRQKGVLNALNLEFYGSHNRYCARHVFSNLTQRFPNIQSRDEYWKTVRAANKDDFTEGTNTIMKKMNKLLKAGRFCHVIPASEVLFEVEDARTNTLTQPSGSTAPSNRTPTLTPTTTPEQPSTAAGSAHAASVSTRFVSKLDDLFVHLQLLFFFFIKNVIGASPRGWHSHCFAEAFTAIAGFRCFRALGNDIPCSVRVQYGKEDMEVFKSVRGNSRSSQIARNKWLFQGKKEHLLRAVAHAEAIVESFKKVRQPKIVYKTKRNAGKQKQWSPPPNRWQKVNVDATVDVENQMVGLGVVVRDSEGNYRAAAIKILKFSANVAVAEAATMEWGLQVAEKASITSRIFKSNSLEVIDLINNKSSSLTEIRWMISEIQENLQNF</sequence>
<comment type="caution">
    <text evidence="3">The sequence shown here is derived from an EMBL/GenBank/DDBJ whole genome shotgun (WGS) entry which is preliminary data.</text>
</comment>
<dbReference type="AlphaFoldDB" id="A0AAP0Q7H7"/>
<evidence type="ECO:0000313" key="3">
    <source>
        <dbReference type="EMBL" id="KAK9174610.1"/>
    </source>
</evidence>
<name>A0AAP0Q7H7_9ROSI</name>
<feature type="region of interest" description="Disordered" evidence="1">
    <location>
        <begin position="117"/>
        <end position="148"/>
    </location>
</feature>